<proteinExistence type="predicted"/>
<reference evidence="2 3" key="1">
    <citation type="journal article" date="2010" name="Proc. Natl. Acad. Sci. U.S.A.">
        <title>Insights into evolution of multicellular fungi from the assembled chromosomes of the mushroom Coprinopsis cinerea (Coprinus cinereus).</title>
        <authorList>
            <person name="Stajich J.E."/>
            <person name="Wilke S.K."/>
            <person name="Ahren D."/>
            <person name="Au C.H."/>
            <person name="Birren B.W."/>
            <person name="Borodovsky M."/>
            <person name="Burns C."/>
            <person name="Canback B."/>
            <person name="Casselton L.A."/>
            <person name="Cheng C.K."/>
            <person name="Deng J."/>
            <person name="Dietrich F.S."/>
            <person name="Fargo D.C."/>
            <person name="Farman M.L."/>
            <person name="Gathman A.C."/>
            <person name="Goldberg J."/>
            <person name="Guigo R."/>
            <person name="Hoegger P.J."/>
            <person name="Hooker J.B."/>
            <person name="Huggins A."/>
            <person name="James T.Y."/>
            <person name="Kamada T."/>
            <person name="Kilaru S."/>
            <person name="Kodira C."/>
            <person name="Kues U."/>
            <person name="Kupfer D."/>
            <person name="Kwan H.S."/>
            <person name="Lomsadze A."/>
            <person name="Li W."/>
            <person name="Lilly W.W."/>
            <person name="Ma L.J."/>
            <person name="Mackey A.J."/>
            <person name="Manning G."/>
            <person name="Martin F."/>
            <person name="Muraguchi H."/>
            <person name="Natvig D.O."/>
            <person name="Palmerini H."/>
            <person name="Ramesh M.A."/>
            <person name="Rehmeyer C.J."/>
            <person name="Roe B.A."/>
            <person name="Shenoy N."/>
            <person name="Stanke M."/>
            <person name="Ter-Hovhannisyan V."/>
            <person name="Tunlid A."/>
            <person name="Velagapudi R."/>
            <person name="Vision T.J."/>
            <person name="Zeng Q."/>
            <person name="Zolan M.E."/>
            <person name="Pukkila P.J."/>
        </authorList>
    </citation>
    <scope>NUCLEOTIDE SEQUENCE [LARGE SCALE GENOMIC DNA]</scope>
    <source>
        <strain evidence="3">Okayama-7 / 130 / ATCC MYA-4618 / FGSC 9003</strain>
    </source>
</reference>
<dbReference type="RefSeq" id="XP_001831164.1">
    <property type="nucleotide sequence ID" value="XM_001831112.1"/>
</dbReference>
<evidence type="ECO:0000313" key="2">
    <source>
        <dbReference type="EMBL" id="EAU90627.1"/>
    </source>
</evidence>
<name>A8N8K8_COPC7</name>
<protein>
    <submittedName>
        <fullName evidence="2">Uncharacterized protein</fullName>
    </submittedName>
</protein>
<gene>
    <name evidence="2" type="ORF">CC1G_09867</name>
</gene>
<evidence type="ECO:0000256" key="1">
    <source>
        <dbReference type="SAM" id="MobiDB-lite"/>
    </source>
</evidence>
<dbReference type="AlphaFoldDB" id="A8N8K8"/>
<dbReference type="GeneID" id="6007627"/>
<dbReference type="KEGG" id="cci:CC1G_09867"/>
<comment type="caution">
    <text evidence="2">The sequence shown here is derived from an EMBL/GenBank/DDBJ whole genome shotgun (WGS) entry which is preliminary data.</text>
</comment>
<feature type="compositionally biased region" description="Basic and acidic residues" evidence="1">
    <location>
        <begin position="131"/>
        <end position="148"/>
    </location>
</feature>
<organism evidence="2 3">
    <name type="scientific">Coprinopsis cinerea (strain Okayama-7 / 130 / ATCC MYA-4618 / FGSC 9003)</name>
    <name type="common">Inky cap fungus</name>
    <name type="synonym">Hormographiella aspergillata</name>
    <dbReference type="NCBI Taxonomy" id="240176"/>
    <lineage>
        <taxon>Eukaryota</taxon>
        <taxon>Fungi</taxon>
        <taxon>Dikarya</taxon>
        <taxon>Basidiomycota</taxon>
        <taxon>Agaricomycotina</taxon>
        <taxon>Agaricomycetes</taxon>
        <taxon>Agaricomycetidae</taxon>
        <taxon>Agaricales</taxon>
        <taxon>Agaricineae</taxon>
        <taxon>Psathyrellaceae</taxon>
        <taxon>Coprinopsis</taxon>
    </lineage>
</organism>
<feature type="compositionally biased region" description="Low complexity" evidence="1">
    <location>
        <begin position="94"/>
        <end position="108"/>
    </location>
</feature>
<sequence>MSCTISGCSCGYGRYKCPRAVARIVKSNPHVGLLTLASKDDADGWQKHVPGRSTIGSRVDFSAGKLKVFKNLCRRLATDSQPGASLSPYNAGDSSASSSSTVVASPSSSDRRLVTIEETLVIPDPPPGYELHSKSVDDRPTAKPRDLPTNELPTIKPIMDAILSVAARTFEAEPSKQSETLLRFLEETLIMMHDQLKADNESPWDFWNYAANKNIMEGCIRSMMDMSDDHTNSLLKTYANGERGKIGYYN</sequence>
<keyword evidence="3" id="KW-1185">Reference proteome</keyword>
<feature type="region of interest" description="Disordered" evidence="1">
    <location>
        <begin position="83"/>
        <end position="110"/>
    </location>
</feature>
<evidence type="ECO:0000313" key="3">
    <source>
        <dbReference type="Proteomes" id="UP000001861"/>
    </source>
</evidence>
<dbReference type="EMBL" id="AACS02000007">
    <property type="protein sequence ID" value="EAU90627.1"/>
    <property type="molecule type" value="Genomic_DNA"/>
</dbReference>
<dbReference type="VEuPathDB" id="FungiDB:CC1G_09867"/>
<dbReference type="Proteomes" id="UP000001861">
    <property type="component" value="Unassembled WGS sequence"/>
</dbReference>
<feature type="region of interest" description="Disordered" evidence="1">
    <location>
        <begin position="124"/>
        <end position="151"/>
    </location>
</feature>
<dbReference type="InParanoid" id="A8N8K8"/>
<accession>A8N8K8</accession>